<accession>A0ABV4NFH6</accession>
<evidence type="ECO:0000313" key="1">
    <source>
        <dbReference type="EMBL" id="MFA0570179.1"/>
    </source>
</evidence>
<reference evidence="1 2" key="1">
    <citation type="journal article" date="2024" name="ISME J.">
        <title>Tailless and filamentous prophages are predominant in marine Vibrio.</title>
        <authorList>
            <person name="Steensen K."/>
            <person name="Seneca J."/>
            <person name="Bartlau N."/>
            <person name="Yu X.A."/>
            <person name="Hussain F.A."/>
            <person name="Polz M.F."/>
        </authorList>
    </citation>
    <scope>NUCLEOTIDE SEQUENCE [LARGE SCALE GENOMIC DNA]</scope>
    <source>
        <strain evidence="1 2">10N.222.51.A1</strain>
    </source>
</reference>
<dbReference type="RefSeq" id="WP_372267555.1">
    <property type="nucleotide sequence ID" value="NZ_JBFRUW010000067.1"/>
</dbReference>
<dbReference type="Proteomes" id="UP001570417">
    <property type="component" value="Unassembled WGS sequence"/>
</dbReference>
<keyword evidence="2" id="KW-1185">Reference proteome</keyword>
<dbReference type="EMBL" id="JBFRUW010000067">
    <property type="protein sequence ID" value="MFA0570179.1"/>
    <property type="molecule type" value="Genomic_DNA"/>
</dbReference>
<comment type="caution">
    <text evidence="1">The sequence shown here is derived from an EMBL/GenBank/DDBJ whole genome shotgun (WGS) entry which is preliminary data.</text>
</comment>
<gene>
    <name evidence="1" type="ORF">AB4566_18050</name>
</gene>
<protein>
    <submittedName>
        <fullName evidence="1">DUF2971 domain-containing protein</fullName>
    </submittedName>
</protein>
<proteinExistence type="predicted"/>
<sequence length="266" mass="30836">MKHPKRIYKYEPMSIQALMNLKSEAIYFNAPSNFNDPYDCSMDVKVDAPYVDEIPRIRKFLNEELEYLEKGKEDFAQIEAMSDDEIAAMGMVMAQDFVKQKSGAIFNTKGVCCFSRANDNLLMWSHYASSGKGFCLEFDATTEPFNKVQPVKYQKEPPTLNYERVFSVDTYFWIEALFCTKSIHWSYEKEYRIFHNEVNKVAHYPSNSLTGVYFGPEVDDAFAETICLILQGQNPSVKFYRGSRSNDSYKVQFEEVSYTPYVLKNA</sequence>
<organism evidence="1 2">
    <name type="scientific">Vibrio gallaecicus</name>
    <dbReference type="NCBI Taxonomy" id="552386"/>
    <lineage>
        <taxon>Bacteria</taxon>
        <taxon>Pseudomonadati</taxon>
        <taxon>Pseudomonadota</taxon>
        <taxon>Gammaproteobacteria</taxon>
        <taxon>Vibrionales</taxon>
        <taxon>Vibrionaceae</taxon>
        <taxon>Vibrio</taxon>
    </lineage>
</organism>
<dbReference type="InterPro" id="IPR021352">
    <property type="entry name" value="DUF2971"/>
</dbReference>
<evidence type="ECO:0000313" key="2">
    <source>
        <dbReference type="Proteomes" id="UP001570417"/>
    </source>
</evidence>
<dbReference type="Pfam" id="PF11185">
    <property type="entry name" value="DUF2971"/>
    <property type="match status" value="1"/>
</dbReference>
<name>A0ABV4NFH6_9VIBR</name>